<organism evidence="2 3">
    <name type="scientific">Hevea brasiliensis</name>
    <name type="common">Para rubber tree</name>
    <name type="synonym">Siphonia brasiliensis</name>
    <dbReference type="NCBI Taxonomy" id="3981"/>
    <lineage>
        <taxon>Eukaryota</taxon>
        <taxon>Viridiplantae</taxon>
        <taxon>Streptophyta</taxon>
        <taxon>Embryophyta</taxon>
        <taxon>Tracheophyta</taxon>
        <taxon>Spermatophyta</taxon>
        <taxon>Magnoliopsida</taxon>
        <taxon>eudicotyledons</taxon>
        <taxon>Gunneridae</taxon>
        <taxon>Pentapetalae</taxon>
        <taxon>rosids</taxon>
        <taxon>fabids</taxon>
        <taxon>Malpighiales</taxon>
        <taxon>Euphorbiaceae</taxon>
        <taxon>Crotonoideae</taxon>
        <taxon>Micrandreae</taxon>
        <taxon>Hevea</taxon>
    </lineage>
</organism>
<protein>
    <recommendedName>
        <fullName evidence="1">RNase H type-1 domain-containing protein</fullName>
    </recommendedName>
</protein>
<dbReference type="SUPFAM" id="SSF53098">
    <property type="entry name" value="Ribonuclease H-like"/>
    <property type="match status" value="1"/>
</dbReference>
<proteinExistence type="predicted"/>
<sequence length="120" mass="13293">MLVEISALLFGLQLAWDSGYRKVEVDMDSLATIHLILGSLAANAHYSFLLVQIHGLLKWSWQVALSHCYREANRVADVLANLEVTTKDHYQLLQVPPAIVTGLLHEDVQGVAMSRLVQSG</sequence>
<dbReference type="PANTHER" id="PTHR47723:SF19">
    <property type="entry name" value="POLYNUCLEOTIDYL TRANSFERASE, RIBONUCLEASE H-LIKE SUPERFAMILY PROTEIN"/>
    <property type="match status" value="1"/>
</dbReference>
<dbReference type="InterPro" id="IPR036397">
    <property type="entry name" value="RNaseH_sf"/>
</dbReference>
<feature type="domain" description="RNase H type-1" evidence="1">
    <location>
        <begin position="2"/>
        <end position="81"/>
    </location>
</feature>
<dbReference type="CDD" id="cd06222">
    <property type="entry name" value="RNase_H_like"/>
    <property type="match status" value="1"/>
</dbReference>
<dbReference type="EMBL" id="JARPOI010000015">
    <property type="protein sequence ID" value="KAJ9152525.1"/>
    <property type="molecule type" value="Genomic_DNA"/>
</dbReference>
<evidence type="ECO:0000259" key="1">
    <source>
        <dbReference type="Pfam" id="PF13456"/>
    </source>
</evidence>
<name>A0ABQ9KVH8_HEVBR</name>
<accession>A0ABQ9KVH8</accession>
<dbReference type="Proteomes" id="UP001174677">
    <property type="component" value="Chromosome 15"/>
</dbReference>
<dbReference type="InterPro" id="IPR002156">
    <property type="entry name" value="RNaseH_domain"/>
</dbReference>
<evidence type="ECO:0000313" key="2">
    <source>
        <dbReference type="EMBL" id="KAJ9152525.1"/>
    </source>
</evidence>
<comment type="caution">
    <text evidence="2">The sequence shown here is derived from an EMBL/GenBank/DDBJ whole genome shotgun (WGS) entry which is preliminary data.</text>
</comment>
<dbReference type="Gene3D" id="3.30.420.10">
    <property type="entry name" value="Ribonuclease H-like superfamily/Ribonuclease H"/>
    <property type="match status" value="1"/>
</dbReference>
<dbReference type="InterPro" id="IPR044730">
    <property type="entry name" value="RNase_H-like_dom_plant"/>
</dbReference>
<dbReference type="Pfam" id="PF13456">
    <property type="entry name" value="RVT_3"/>
    <property type="match status" value="1"/>
</dbReference>
<gene>
    <name evidence="2" type="ORF">P3X46_026085</name>
</gene>
<evidence type="ECO:0000313" key="3">
    <source>
        <dbReference type="Proteomes" id="UP001174677"/>
    </source>
</evidence>
<dbReference type="InterPro" id="IPR012337">
    <property type="entry name" value="RNaseH-like_sf"/>
</dbReference>
<keyword evidence="3" id="KW-1185">Reference proteome</keyword>
<dbReference type="InterPro" id="IPR053151">
    <property type="entry name" value="RNase_H-like"/>
</dbReference>
<dbReference type="PANTHER" id="PTHR47723">
    <property type="entry name" value="OS05G0353850 PROTEIN"/>
    <property type="match status" value="1"/>
</dbReference>
<reference evidence="2 3" key="1">
    <citation type="journal article" date="2023" name="Plant Biotechnol. J.">
        <title>Chromosome-level wild Hevea brasiliensis genome provides new tools for genomic-assisted breeding and valuable loci to elevate rubber yield.</title>
        <authorList>
            <person name="Cheng H."/>
            <person name="Song X."/>
            <person name="Hu Y."/>
            <person name="Wu T."/>
            <person name="Yang Q."/>
            <person name="An Z."/>
            <person name="Feng S."/>
            <person name="Deng Z."/>
            <person name="Wu W."/>
            <person name="Zeng X."/>
            <person name="Tu M."/>
            <person name="Wang X."/>
            <person name="Huang H."/>
        </authorList>
    </citation>
    <scope>NUCLEOTIDE SEQUENCE [LARGE SCALE GENOMIC DNA]</scope>
    <source>
        <strain evidence="2">MT/VB/25A 57/8</strain>
    </source>
</reference>